<evidence type="ECO:0008006" key="4">
    <source>
        <dbReference type="Google" id="ProtNLM"/>
    </source>
</evidence>
<name>A0AAV2S188_MEGNR</name>
<comment type="caution">
    <text evidence="2">The sequence shown here is derived from an EMBL/GenBank/DDBJ whole genome shotgun (WGS) entry which is preliminary data.</text>
</comment>
<gene>
    <name evidence="2" type="ORF">MNOR_LOCUS31102</name>
</gene>
<dbReference type="AlphaFoldDB" id="A0AAV2S188"/>
<sequence>PTTTTTRKPTTTTTRRPPPTKPPTTTLPPIPEENVCPEGMFWDTCEGCEYMPNKKKRKKRQYLHPCEYPSTEPVASARKKRQGSSFPIPTLGGHYTGCDDLFSLDGCVRNEVRLNGACYQVLSQGPCDLDELVLVDFNTRKGYCAPRLCNLDRVFLFGTQQCHDPREPGFCPPGRILYTSQFGTPVCVCPDGYYEKGNNTKVDICEPILSEIDSCPKGEVFWFKTFHLPPLCRSDPCNGLNLNRPKHEL</sequence>
<feature type="compositionally biased region" description="Low complexity" evidence="1">
    <location>
        <begin position="1"/>
        <end position="15"/>
    </location>
</feature>
<feature type="non-terminal residue" evidence="2">
    <location>
        <position position="249"/>
    </location>
</feature>
<keyword evidence="3" id="KW-1185">Reference proteome</keyword>
<organism evidence="2 3">
    <name type="scientific">Meganyctiphanes norvegica</name>
    <name type="common">Northern krill</name>
    <name type="synonym">Thysanopoda norvegica</name>
    <dbReference type="NCBI Taxonomy" id="48144"/>
    <lineage>
        <taxon>Eukaryota</taxon>
        <taxon>Metazoa</taxon>
        <taxon>Ecdysozoa</taxon>
        <taxon>Arthropoda</taxon>
        <taxon>Crustacea</taxon>
        <taxon>Multicrustacea</taxon>
        <taxon>Malacostraca</taxon>
        <taxon>Eumalacostraca</taxon>
        <taxon>Eucarida</taxon>
        <taxon>Euphausiacea</taxon>
        <taxon>Euphausiidae</taxon>
        <taxon>Meganyctiphanes</taxon>
    </lineage>
</organism>
<reference evidence="2 3" key="1">
    <citation type="submission" date="2024-05" db="EMBL/GenBank/DDBJ databases">
        <authorList>
            <person name="Wallberg A."/>
        </authorList>
    </citation>
    <scope>NUCLEOTIDE SEQUENCE [LARGE SCALE GENOMIC DNA]</scope>
</reference>
<protein>
    <recommendedName>
        <fullName evidence="4">DUF4789 domain-containing protein</fullName>
    </recommendedName>
</protein>
<feature type="non-terminal residue" evidence="2">
    <location>
        <position position="1"/>
    </location>
</feature>
<dbReference type="EMBL" id="CAXKWB010039307">
    <property type="protein sequence ID" value="CAL4152890.1"/>
    <property type="molecule type" value="Genomic_DNA"/>
</dbReference>
<evidence type="ECO:0000256" key="1">
    <source>
        <dbReference type="SAM" id="MobiDB-lite"/>
    </source>
</evidence>
<evidence type="ECO:0000313" key="3">
    <source>
        <dbReference type="Proteomes" id="UP001497623"/>
    </source>
</evidence>
<dbReference type="Proteomes" id="UP001497623">
    <property type="component" value="Unassembled WGS sequence"/>
</dbReference>
<dbReference type="PANTHER" id="PTHR21177">
    <property type="entry name" value="IP06524P-RELATED"/>
    <property type="match status" value="1"/>
</dbReference>
<accession>A0AAV2S188</accession>
<dbReference type="PANTHER" id="PTHR21177:SF7">
    <property type="entry name" value="GH11627P"/>
    <property type="match status" value="1"/>
</dbReference>
<evidence type="ECO:0000313" key="2">
    <source>
        <dbReference type="EMBL" id="CAL4152890.1"/>
    </source>
</evidence>
<proteinExistence type="predicted"/>
<feature type="region of interest" description="Disordered" evidence="1">
    <location>
        <begin position="1"/>
        <end position="32"/>
    </location>
</feature>
<feature type="compositionally biased region" description="Pro residues" evidence="1">
    <location>
        <begin position="16"/>
        <end position="31"/>
    </location>
</feature>